<dbReference type="PANTHER" id="PTHR10815">
    <property type="entry name" value="METHYLATED-DNA--PROTEIN-CYSTEINE METHYLTRANSFERASE"/>
    <property type="match status" value="1"/>
</dbReference>
<evidence type="ECO:0000259" key="2">
    <source>
        <dbReference type="Pfam" id="PF01035"/>
    </source>
</evidence>
<dbReference type="InterPro" id="IPR014048">
    <property type="entry name" value="MethylDNA_cys_MeTrfase_DNA-bd"/>
</dbReference>
<reference evidence="4 5" key="1">
    <citation type="submission" date="2018-08" db="EMBL/GenBank/DDBJ databases">
        <title>Komagataeibacter sp. AV 382.</title>
        <authorList>
            <person name="Skraban J."/>
            <person name="Trcek J."/>
        </authorList>
    </citation>
    <scope>NUCLEOTIDE SEQUENCE [LARGE SCALE GENOMIC DNA]</scope>
    <source>
        <strain evidence="4 5">AV 382</strain>
    </source>
</reference>
<dbReference type="RefSeq" id="WP_116704053.1">
    <property type="nucleotide sequence ID" value="NZ_QUWV01000151.1"/>
</dbReference>
<keyword evidence="4" id="KW-0808">Transferase</keyword>
<gene>
    <name evidence="4" type="ORF">DY926_14720</name>
</gene>
<dbReference type="Gene3D" id="1.10.10.10">
    <property type="entry name" value="Winged helix-like DNA-binding domain superfamily/Winged helix DNA-binding domain"/>
    <property type="match status" value="1"/>
</dbReference>
<dbReference type="PANTHER" id="PTHR10815:SF13">
    <property type="entry name" value="METHYLATED-DNA--PROTEIN-CYSTEINE METHYLTRANSFERASE"/>
    <property type="match status" value="1"/>
</dbReference>
<dbReference type="InterPro" id="IPR036217">
    <property type="entry name" value="MethylDNA_cys_MeTrfase_DNAb"/>
</dbReference>
<dbReference type="Proteomes" id="UP000262371">
    <property type="component" value="Unassembled WGS sequence"/>
</dbReference>
<dbReference type="SUPFAM" id="SSF46767">
    <property type="entry name" value="Methylated DNA-protein cysteine methyltransferase, C-terminal domain"/>
    <property type="match status" value="1"/>
</dbReference>
<protein>
    <submittedName>
        <fullName evidence="4">Methylated-DNA--[protein]-cysteine S-methyltransferase</fullName>
    </submittedName>
</protein>
<dbReference type="InterPro" id="IPR036631">
    <property type="entry name" value="MGMT_N_sf"/>
</dbReference>
<evidence type="ECO:0000259" key="3">
    <source>
        <dbReference type="Pfam" id="PF02870"/>
    </source>
</evidence>
<dbReference type="InterPro" id="IPR036388">
    <property type="entry name" value="WH-like_DNA-bd_sf"/>
</dbReference>
<dbReference type="GO" id="GO:0006281">
    <property type="term" value="P:DNA repair"/>
    <property type="evidence" value="ECO:0007669"/>
    <property type="project" value="InterPro"/>
</dbReference>
<feature type="domain" description="Methylguanine DNA methyltransferase ribonuclease-like" evidence="3">
    <location>
        <begin position="1"/>
        <end position="58"/>
    </location>
</feature>
<dbReference type="Pfam" id="PF01035">
    <property type="entry name" value="DNA_binding_1"/>
    <property type="match status" value="1"/>
</dbReference>
<dbReference type="Pfam" id="PF02870">
    <property type="entry name" value="Methyltransf_1N"/>
    <property type="match status" value="1"/>
</dbReference>
<dbReference type="CDD" id="cd06445">
    <property type="entry name" value="ATase"/>
    <property type="match status" value="1"/>
</dbReference>
<proteinExistence type="predicted"/>
<comment type="caution">
    <text evidence="4">The sequence shown here is derived from an EMBL/GenBank/DDBJ whole genome shotgun (WGS) entry which is preliminary data.</text>
</comment>
<feature type="domain" description="Methylated-DNA-[protein]-cysteine S-methyltransferase DNA binding" evidence="2">
    <location>
        <begin position="64"/>
        <end position="114"/>
    </location>
</feature>
<keyword evidence="5" id="KW-1185">Reference proteome</keyword>
<evidence type="ECO:0000313" key="5">
    <source>
        <dbReference type="Proteomes" id="UP000262371"/>
    </source>
</evidence>
<sequence>MHSPLAPLTVSAEDEQIVALDWGWGRDQEPTPVLLAARNWLDAYFDGATTPCDLPLAPYGSDGQLAAWQFMRTIPMGQQVDWKDAAAQAGVTPEDILSACMENPIPILIPCHRIDFTDCPDYDPETYPGDEGARDRMFLRDLEALSTTKP</sequence>
<keyword evidence="1" id="KW-0227">DNA damage</keyword>
<evidence type="ECO:0000313" key="4">
    <source>
        <dbReference type="EMBL" id="RFD18791.1"/>
    </source>
</evidence>
<dbReference type="OrthoDB" id="9802228at2"/>
<dbReference type="AlphaFoldDB" id="A0A371YX45"/>
<dbReference type="InterPro" id="IPR008332">
    <property type="entry name" value="MethylG_MeTrfase_N"/>
</dbReference>
<keyword evidence="4" id="KW-0489">Methyltransferase</keyword>
<dbReference type="SUPFAM" id="SSF53155">
    <property type="entry name" value="Methylated DNA-protein cysteine methyltransferase domain"/>
    <property type="match status" value="1"/>
</dbReference>
<accession>A0A371YX45</accession>
<name>A0A371YX45_9PROT</name>
<evidence type="ECO:0000256" key="1">
    <source>
        <dbReference type="ARBA" id="ARBA00022763"/>
    </source>
</evidence>
<dbReference type="Gene3D" id="3.30.160.70">
    <property type="entry name" value="Methylated DNA-protein cysteine methyltransferase domain"/>
    <property type="match status" value="1"/>
</dbReference>
<dbReference type="EMBL" id="QUWV01000151">
    <property type="protein sequence ID" value="RFD18791.1"/>
    <property type="molecule type" value="Genomic_DNA"/>
</dbReference>
<dbReference type="GO" id="GO:0003908">
    <property type="term" value="F:methylated-DNA-[protein]-cysteine S-methyltransferase activity"/>
    <property type="evidence" value="ECO:0007669"/>
    <property type="project" value="InterPro"/>
</dbReference>
<organism evidence="4 5">
    <name type="scientific">Komagataeibacter melaceti</name>
    <dbReference type="NCBI Taxonomy" id="2766577"/>
    <lineage>
        <taxon>Bacteria</taxon>
        <taxon>Pseudomonadati</taxon>
        <taxon>Pseudomonadota</taxon>
        <taxon>Alphaproteobacteria</taxon>
        <taxon>Acetobacterales</taxon>
        <taxon>Acetobacteraceae</taxon>
        <taxon>Komagataeibacter</taxon>
    </lineage>
</organism>
<dbReference type="GO" id="GO:0032259">
    <property type="term" value="P:methylation"/>
    <property type="evidence" value="ECO:0007669"/>
    <property type="project" value="UniProtKB-KW"/>
</dbReference>